<evidence type="ECO:0000256" key="8">
    <source>
        <dbReference type="ARBA" id="ARBA00022833"/>
    </source>
</evidence>
<evidence type="ECO:0000256" key="6">
    <source>
        <dbReference type="ARBA" id="ARBA00022729"/>
    </source>
</evidence>
<dbReference type="Pfam" id="PF20009">
    <property type="entry name" value="GEVED"/>
    <property type="match status" value="1"/>
</dbReference>
<dbReference type="GO" id="GO:0008235">
    <property type="term" value="F:metalloexopeptidase activity"/>
    <property type="evidence" value="ECO:0007669"/>
    <property type="project" value="InterPro"/>
</dbReference>
<evidence type="ECO:0000256" key="2">
    <source>
        <dbReference type="ARBA" id="ARBA00022438"/>
    </source>
</evidence>
<protein>
    <submittedName>
        <fullName evidence="11">M20/M25/M40 family metallo-hydrolase</fullName>
    </submittedName>
</protein>
<evidence type="ECO:0000313" key="11">
    <source>
        <dbReference type="EMBL" id="MBL6447914.1"/>
    </source>
</evidence>
<evidence type="ECO:0000256" key="7">
    <source>
        <dbReference type="ARBA" id="ARBA00022801"/>
    </source>
</evidence>
<accession>A0A937FXL0</accession>
<keyword evidence="6 9" id="KW-0732">Signal</keyword>
<dbReference type="GO" id="GO:0004177">
    <property type="term" value="F:aminopeptidase activity"/>
    <property type="evidence" value="ECO:0007669"/>
    <property type="project" value="UniProtKB-KW"/>
</dbReference>
<comment type="subcellular location">
    <subcellularLocation>
        <location evidence="1">Secreted</location>
    </subcellularLocation>
</comment>
<dbReference type="InterPro" id="IPR013783">
    <property type="entry name" value="Ig-like_fold"/>
</dbReference>
<dbReference type="CDD" id="cd00063">
    <property type="entry name" value="FN3"/>
    <property type="match status" value="1"/>
</dbReference>
<dbReference type="EMBL" id="JAEUGD010000058">
    <property type="protein sequence ID" value="MBL6447914.1"/>
    <property type="molecule type" value="Genomic_DNA"/>
</dbReference>
<dbReference type="InterPro" id="IPR003961">
    <property type="entry name" value="FN3_dom"/>
</dbReference>
<feature type="chain" id="PRO_5037083760" evidence="9">
    <location>
        <begin position="24"/>
        <end position="742"/>
    </location>
</feature>
<dbReference type="RefSeq" id="WP_202857457.1">
    <property type="nucleotide sequence ID" value="NZ_JAEUGD010000058.1"/>
</dbReference>
<keyword evidence="5" id="KW-0479">Metal-binding</keyword>
<keyword evidence="7" id="KW-0378">Hydrolase</keyword>
<dbReference type="InterPro" id="IPR007484">
    <property type="entry name" value="Peptidase_M28"/>
</dbReference>
<dbReference type="PANTHER" id="PTHR12147">
    <property type="entry name" value="METALLOPEPTIDASE M28 FAMILY MEMBER"/>
    <property type="match status" value="1"/>
</dbReference>
<dbReference type="Pfam" id="PF00041">
    <property type="entry name" value="fn3"/>
    <property type="match status" value="1"/>
</dbReference>
<dbReference type="Gene3D" id="3.40.630.10">
    <property type="entry name" value="Zn peptidases"/>
    <property type="match status" value="1"/>
</dbReference>
<evidence type="ECO:0000313" key="12">
    <source>
        <dbReference type="Proteomes" id="UP000614216"/>
    </source>
</evidence>
<keyword evidence="3" id="KW-0964">Secreted</keyword>
<dbReference type="PANTHER" id="PTHR12147:SF56">
    <property type="entry name" value="AMINOPEPTIDASE YDR415C-RELATED"/>
    <property type="match status" value="1"/>
</dbReference>
<dbReference type="GO" id="GO:0005576">
    <property type="term" value="C:extracellular region"/>
    <property type="evidence" value="ECO:0007669"/>
    <property type="project" value="UniProtKB-SubCell"/>
</dbReference>
<dbReference type="InterPro" id="IPR026444">
    <property type="entry name" value="Secre_tail"/>
</dbReference>
<evidence type="ECO:0000256" key="1">
    <source>
        <dbReference type="ARBA" id="ARBA00004613"/>
    </source>
</evidence>
<feature type="signal peptide" evidence="9">
    <location>
        <begin position="1"/>
        <end position="23"/>
    </location>
</feature>
<evidence type="ECO:0000256" key="3">
    <source>
        <dbReference type="ARBA" id="ARBA00022525"/>
    </source>
</evidence>
<dbReference type="GO" id="GO:0046872">
    <property type="term" value="F:metal ion binding"/>
    <property type="evidence" value="ECO:0007669"/>
    <property type="project" value="UniProtKB-KW"/>
</dbReference>
<gene>
    <name evidence="11" type="ORF">JMN32_16480</name>
</gene>
<dbReference type="AlphaFoldDB" id="A0A937FXL0"/>
<keyword evidence="12" id="KW-1185">Reference proteome</keyword>
<evidence type="ECO:0000259" key="10">
    <source>
        <dbReference type="PROSITE" id="PS50853"/>
    </source>
</evidence>
<comment type="caution">
    <text evidence="11">The sequence shown here is derived from an EMBL/GenBank/DDBJ whole genome shotgun (WGS) entry which is preliminary data.</text>
</comment>
<sequence length="742" mass="80699">MKNRKSIMAWIVFLCLFNYSAWSQEVSKQDYFYATVTTEDARDLQKQYPNEVIIYESVDGVSAVKMTVNAADHLHHNVLTHGPGYVYMSSLDKAVQSIKKAQANKSSKQAKQLAVNYTIDQDTYVNQSLNLVDNLEIENTIQTLVGYGTRYHTYSSATQSVVDIKAKWDNMAAGRSDISTRLVYHSSTNMPSAVLTIQGTTYPDEYVIIGGHIDSTNPSNNSNAPGADDDASGIATITEAARVLIEMDFRPQRTIEIMAYAAEEVGLRGSGEIAQDYSINNVNVIGYAQFDMTNYKGSTYDVYLINDQYTTPVLNNFMMQLMDHYNASGTHQLSYSTTQCNYGCSDHASWEAEGYNATFPFEASFSGSNPYIHTSSDTYNQAPLANSVHAAKFAKLALEFLIETAKADGGTTPTCNVPSGLSSSNITTSSATVSWSSASGAASYDIRYRIAGGSWVSTTSSSTSKSLSGLTVDTNYEFQVKSICSGQESAYSSSATFRTLSNNPVSYCASSGNDVSYEWIENVTVGSLNNTSSSDGGYADNTGQSVSLTAGNTYSVSLTPGFMYSSYSEVWRIWIDYNHDGDFTDPGEQVYSGTSSSTSSGSFTVPSGASSVTTRMRVSMRYNNAPSSCGSFDYGEVEDYTVTINGSLLAAKGGEKTVREAAGMKIFPNPANTETIALTIEDGFQDEGVVRIMTIDGKTLETKTIMEPRVEVDISRLPAGHTYILVFESGDVKKTQSFIKQQ</sequence>
<keyword evidence="4" id="KW-0645">Protease</keyword>
<dbReference type="Gene3D" id="2.60.40.10">
    <property type="entry name" value="Immunoglobulins"/>
    <property type="match status" value="1"/>
</dbReference>
<name>A0A937FXL0_9BACT</name>
<dbReference type="SMART" id="SM00060">
    <property type="entry name" value="FN3"/>
    <property type="match status" value="1"/>
</dbReference>
<keyword evidence="8" id="KW-0862">Zinc</keyword>
<evidence type="ECO:0000256" key="4">
    <source>
        <dbReference type="ARBA" id="ARBA00022670"/>
    </source>
</evidence>
<dbReference type="NCBIfam" id="TIGR04183">
    <property type="entry name" value="Por_Secre_tail"/>
    <property type="match status" value="1"/>
</dbReference>
<evidence type="ECO:0000256" key="5">
    <source>
        <dbReference type="ARBA" id="ARBA00022723"/>
    </source>
</evidence>
<keyword evidence="2" id="KW-0031">Aminopeptidase</keyword>
<dbReference type="SUPFAM" id="SSF49265">
    <property type="entry name" value="Fibronectin type III"/>
    <property type="match status" value="1"/>
</dbReference>
<dbReference type="Pfam" id="PF04389">
    <property type="entry name" value="Peptidase_M28"/>
    <property type="match status" value="1"/>
</dbReference>
<dbReference type="InterPro" id="IPR045175">
    <property type="entry name" value="M28_fam"/>
</dbReference>
<dbReference type="Proteomes" id="UP000614216">
    <property type="component" value="Unassembled WGS sequence"/>
</dbReference>
<evidence type="ECO:0000256" key="9">
    <source>
        <dbReference type="SAM" id="SignalP"/>
    </source>
</evidence>
<feature type="domain" description="Fibronectin type-III" evidence="10">
    <location>
        <begin position="417"/>
        <end position="502"/>
    </location>
</feature>
<dbReference type="InterPro" id="IPR045474">
    <property type="entry name" value="GEVED"/>
</dbReference>
<dbReference type="SUPFAM" id="SSF53187">
    <property type="entry name" value="Zn-dependent exopeptidases"/>
    <property type="match status" value="1"/>
</dbReference>
<reference evidence="11" key="1">
    <citation type="submission" date="2021-01" db="EMBL/GenBank/DDBJ databases">
        <title>Fulvivirga kasyanovii gen. nov., sp nov., a novel member of the phylum Bacteroidetes isolated from seawater in a mussel farm.</title>
        <authorList>
            <person name="Zhao L.-H."/>
            <person name="Wang Z.-J."/>
        </authorList>
    </citation>
    <scope>NUCLEOTIDE SEQUENCE</scope>
    <source>
        <strain evidence="11">29W222</strain>
    </source>
</reference>
<dbReference type="PROSITE" id="PS50853">
    <property type="entry name" value="FN3"/>
    <property type="match status" value="1"/>
</dbReference>
<proteinExistence type="predicted"/>
<dbReference type="InterPro" id="IPR036116">
    <property type="entry name" value="FN3_sf"/>
</dbReference>
<organism evidence="11 12">
    <name type="scientific">Fulvivirga marina</name>
    <dbReference type="NCBI Taxonomy" id="2494733"/>
    <lineage>
        <taxon>Bacteria</taxon>
        <taxon>Pseudomonadati</taxon>
        <taxon>Bacteroidota</taxon>
        <taxon>Cytophagia</taxon>
        <taxon>Cytophagales</taxon>
        <taxon>Fulvivirgaceae</taxon>
        <taxon>Fulvivirga</taxon>
    </lineage>
</organism>
<dbReference type="GO" id="GO:0006508">
    <property type="term" value="P:proteolysis"/>
    <property type="evidence" value="ECO:0007669"/>
    <property type="project" value="UniProtKB-KW"/>
</dbReference>